<dbReference type="Proteomes" id="UP000525389">
    <property type="component" value="Unassembled WGS sequence"/>
</dbReference>
<keyword evidence="1" id="KW-1133">Transmembrane helix</keyword>
<feature type="transmembrane region" description="Helical" evidence="1">
    <location>
        <begin position="95"/>
        <end position="117"/>
    </location>
</feature>
<name>A0A7W8LRD8_9DEIO</name>
<protein>
    <submittedName>
        <fullName evidence="2">Uncharacterized protein</fullName>
    </submittedName>
</protein>
<feature type="transmembrane region" description="Helical" evidence="1">
    <location>
        <begin position="31"/>
        <end position="54"/>
    </location>
</feature>
<evidence type="ECO:0000313" key="2">
    <source>
        <dbReference type="EMBL" id="MBB5235714.1"/>
    </source>
</evidence>
<dbReference type="RefSeq" id="WP_184031232.1">
    <property type="nucleotide sequence ID" value="NZ_JACHFN010000015.1"/>
</dbReference>
<reference evidence="2 3" key="1">
    <citation type="submission" date="2020-08" db="EMBL/GenBank/DDBJ databases">
        <title>Genomic Encyclopedia of Type Strains, Phase IV (KMG-IV): sequencing the most valuable type-strain genomes for metagenomic binning, comparative biology and taxonomic classification.</title>
        <authorList>
            <person name="Goeker M."/>
        </authorList>
    </citation>
    <scope>NUCLEOTIDE SEQUENCE [LARGE SCALE GENOMIC DNA]</scope>
    <source>
        <strain evidence="2 3">DSM 101791</strain>
    </source>
</reference>
<dbReference type="AlphaFoldDB" id="A0A7W8LRD8"/>
<evidence type="ECO:0000313" key="3">
    <source>
        <dbReference type="Proteomes" id="UP000525389"/>
    </source>
</evidence>
<feature type="transmembrane region" description="Helical" evidence="1">
    <location>
        <begin position="6"/>
        <end position="24"/>
    </location>
</feature>
<keyword evidence="3" id="KW-1185">Reference proteome</keyword>
<accession>A0A7W8LRD8</accession>
<gene>
    <name evidence="2" type="ORF">HNQ09_003175</name>
</gene>
<proteinExistence type="predicted"/>
<sequence length="172" mass="17665">MGALGWLMAGASVVLAALLSSWVARRPALPLGRLLLGLTAVYLLAGLAVVLLWTLGSGRQDKSSEVPISSLLIGAMALVPHLAEVSAVRALRLPARWGVVGLGLVLPVLGLVFGAALVQPHMLGILTGLLLWTVGLAAALALLAALWQVLERVWVLPAKEEKEGAGGPAKGG</sequence>
<feature type="transmembrane region" description="Helical" evidence="1">
    <location>
        <begin position="129"/>
        <end position="150"/>
    </location>
</feature>
<comment type="caution">
    <text evidence="2">The sequence shown here is derived from an EMBL/GenBank/DDBJ whole genome shotgun (WGS) entry which is preliminary data.</text>
</comment>
<keyword evidence="1" id="KW-0812">Transmembrane</keyword>
<feature type="transmembrane region" description="Helical" evidence="1">
    <location>
        <begin position="66"/>
        <end position="83"/>
    </location>
</feature>
<organism evidence="2 3">
    <name type="scientific">Deinococcus budaensis</name>
    <dbReference type="NCBI Taxonomy" id="1665626"/>
    <lineage>
        <taxon>Bacteria</taxon>
        <taxon>Thermotogati</taxon>
        <taxon>Deinococcota</taxon>
        <taxon>Deinococci</taxon>
        <taxon>Deinococcales</taxon>
        <taxon>Deinococcaceae</taxon>
        <taxon>Deinococcus</taxon>
    </lineage>
</organism>
<dbReference type="EMBL" id="JACHFN010000015">
    <property type="protein sequence ID" value="MBB5235714.1"/>
    <property type="molecule type" value="Genomic_DNA"/>
</dbReference>
<evidence type="ECO:0000256" key="1">
    <source>
        <dbReference type="SAM" id="Phobius"/>
    </source>
</evidence>
<keyword evidence="1" id="KW-0472">Membrane</keyword>